<organism evidence="1 2">
    <name type="scientific">Trema orientale</name>
    <name type="common">Charcoal tree</name>
    <name type="synonym">Celtis orientalis</name>
    <dbReference type="NCBI Taxonomy" id="63057"/>
    <lineage>
        <taxon>Eukaryota</taxon>
        <taxon>Viridiplantae</taxon>
        <taxon>Streptophyta</taxon>
        <taxon>Embryophyta</taxon>
        <taxon>Tracheophyta</taxon>
        <taxon>Spermatophyta</taxon>
        <taxon>Magnoliopsida</taxon>
        <taxon>eudicotyledons</taxon>
        <taxon>Gunneridae</taxon>
        <taxon>Pentapetalae</taxon>
        <taxon>rosids</taxon>
        <taxon>fabids</taxon>
        <taxon>Rosales</taxon>
        <taxon>Cannabaceae</taxon>
        <taxon>Trema</taxon>
    </lineage>
</organism>
<dbReference type="InParanoid" id="A0A2P5FMQ6"/>
<name>A0A2P5FMQ6_TREOI</name>
<dbReference type="AlphaFoldDB" id="A0A2P5FMQ6"/>
<comment type="caution">
    <text evidence="1">The sequence shown here is derived from an EMBL/GenBank/DDBJ whole genome shotgun (WGS) entry which is preliminary data.</text>
</comment>
<accession>A0A2P5FMQ6</accession>
<dbReference type="EMBL" id="JXTC01000021">
    <property type="protein sequence ID" value="PON99097.1"/>
    <property type="molecule type" value="Genomic_DNA"/>
</dbReference>
<proteinExistence type="predicted"/>
<gene>
    <name evidence="1" type="ORF">TorRG33x02_053340</name>
</gene>
<dbReference type="Proteomes" id="UP000237000">
    <property type="component" value="Unassembled WGS sequence"/>
</dbReference>
<evidence type="ECO:0000313" key="2">
    <source>
        <dbReference type="Proteomes" id="UP000237000"/>
    </source>
</evidence>
<reference evidence="2" key="1">
    <citation type="submission" date="2016-06" db="EMBL/GenBank/DDBJ databases">
        <title>Parallel loss of symbiosis genes in relatives of nitrogen-fixing non-legume Parasponia.</title>
        <authorList>
            <person name="Van Velzen R."/>
            <person name="Holmer R."/>
            <person name="Bu F."/>
            <person name="Rutten L."/>
            <person name="Van Zeijl A."/>
            <person name="Liu W."/>
            <person name="Santuari L."/>
            <person name="Cao Q."/>
            <person name="Sharma T."/>
            <person name="Shen D."/>
            <person name="Roswanjaya Y."/>
            <person name="Wardhani T."/>
            <person name="Kalhor M.S."/>
            <person name="Jansen J."/>
            <person name="Van den Hoogen J."/>
            <person name="Gungor B."/>
            <person name="Hartog M."/>
            <person name="Hontelez J."/>
            <person name="Verver J."/>
            <person name="Yang W.-C."/>
            <person name="Schijlen E."/>
            <person name="Repin R."/>
            <person name="Schilthuizen M."/>
            <person name="Schranz E."/>
            <person name="Heidstra R."/>
            <person name="Miyata K."/>
            <person name="Fedorova E."/>
            <person name="Kohlen W."/>
            <person name="Bisseling T."/>
            <person name="Smit S."/>
            <person name="Geurts R."/>
        </authorList>
    </citation>
    <scope>NUCLEOTIDE SEQUENCE [LARGE SCALE GENOMIC DNA]</scope>
    <source>
        <strain evidence="2">cv. RG33-2</strain>
    </source>
</reference>
<keyword evidence="2" id="KW-1185">Reference proteome</keyword>
<evidence type="ECO:0000313" key="1">
    <source>
        <dbReference type="EMBL" id="PON99097.1"/>
    </source>
</evidence>
<sequence length="77" mass="8642">MVSVLGFRVGYLFLDFVSEIDDRSSQVQLTRAYLFNTRTRPENSITGSGVTRIFGYAIITRFSGRVNSDRTGGSDIR</sequence>
<protein>
    <submittedName>
        <fullName evidence="1">Uncharacterized protein</fullName>
    </submittedName>
</protein>